<dbReference type="KEGG" id="cstr:CBE89_03200"/>
<evidence type="ECO:0000313" key="2">
    <source>
        <dbReference type="Proteomes" id="UP000250197"/>
    </source>
</evidence>
<gene>
    <name evidence="1" type="ORF">CBE89_03200</name>
</gene>
<dbReference type="EMBL" id="CP021252">
    <property type="protein sequence ID" value="ART20615.1"/>
    <property type="molecule type" value="Genomic_DNA"/>
</dbReference>
<dbReference type="RefSeq" id="WP_086890776.1">
    <property type="nucleotide sequence ID" value="NZ_CP021252.1"/>
</dbReference>
<dbReference type="Gene3D" id="3.40.50.410">
    <property type="entry name" value="von Willebrand factor, type A domain"/>
    <property type="match status" value="1"/>
</dbReference>
<sequence>MGGALRHAADELVTEGKRTIVLVSDGIDTCVPPRVCDVTKELADTGVGLTIHTVGMRSRLRAV</sequence>
<reference evidence="1 2" key="1">
    <citation type="submission" date="2017-05" db="EMBL/GenBank/DDBJ databases">
        <title>Complete genome sequence of Corynebacterium striatum KC-Na-1 isolated from Neophocaena asiaeorientalis in Korea.</title>
        <authorList>
            <person name="Kim J.H."/>
            <person name="Lee K."/>
        </authorList>
    </citation>
    <scope>NUCLEOTIDE SEQUENCE [LARGE SCALE GENOMIC DNA]</scope>
    <source>
        <strain evidence="1 2">KC-Na-01</strain>
    </source>
</reference>
<dbReference type="InterPro" id="IPR036465">
    <property type="entry name" value="vWFA_dom_sf"/>
</dbReference>
<protein>
    <recommendedName>
        <fullName evidence="3">VWFA domain-containing protein</fullName>
    </recommendedName>
</protein>
<organism evidence="1 2">
    <name type="scientific">Corynebacterium striatum</name>
    <dbReference type="NCBI Taxonomy" id="43770"/>
    <lineage>
        <taxon>Bacteria</taxon>
        <taxon>Bacillati</taxon>
        <taxon>Actinomycetota</taxon>
        <taxon>Actinomycetes</taxon>
        <taxon>Mycobacteriales</taxon>
        <taxon>Corynebacteriaceae</taxon>
        <taxon>Corynebacterium</taxon>
    </lineage>
</organism>
<accession>A0A2Z2IZT3</accession>
<evidence type="ECO:0000313" key="1">
    <source>
        <dbReference type="EMBL" id="ART20615.1"/>
    </source>
</evidence>
<dbReference type="AlphaFoldDB" id="A0A2Z2IZT3"/>
<proteinExistence type="predicted"/>
<dbReference type="SUPFAM" id="SSF53300">
    <property type="entry name" value="vWA-like"/>
    <property type="match status" value="1"/>
</dbReference>
<dbReference type="Proteomes" id="UP000250197">
    <property type="component" value="Chromosome"/>
</dbReference>
<evidence type="ECO:0008006" key="3">
    <source>
        <dbReference type="Google" id="ProtNLM"/>
    </source>
</evidence>
<name>A0A2Z2IZT3_CORST</name>